<dbReference type="Pfam" id="PF13460">
    <property type="entry name" value="NAD_binding_10"/>
    <property type="match status" value="1"/>
</dbReference>
<evidence type="ECO:0000259" key="1">
    <source>
        <dbReference type="Pfam" id="PF13460"/>
    </source>
</evidence>
<accession>A0A3P3XR06</accession>
<dbReference type="InterPro" id="IPR036291">
    <property type="entry name" value="NAD(P)-bd_dom_sf"/>
</dbReference>
<dbReference type="InterPro" id="IPR016040">
    <property type="entry name" value="NAD(P)-bd_dom"/>
</dbReference>
<feature type="domain" description="NAD(P)-binding" evidence="1">
    <location>
        <begin position="7"/>
        <end position="184"/>
    </location>
</feature>
<gene>
    <name evidence="2" type="primary">ytfG</name>
    <name evidence="2" type="ORF">SPIRO4BDMA_50261</name>
</gene>
<dbReference type="Gene3D" id="3.40.50.720">
    <property type="entry name" value="NAD(P)-binding Rossmann-like Domain"/>
    <property type="match status" value="1"/>
</dbReference>
<dbReference type="InterPro" id="IPR052718">
    <property type="entry name" value="NmrA-type_oxidoreductase"/>
</dbReference>
<dbReference type="AlphaFoldDB" id="A0A3P3XR06"/>
<dbReference type="Gene3D" id="3.90.25.10">
    <property type="entry name" value="UDP-galactose 4-epimerase, domain 1"/>
    <property type="match status" value="1"/>
</dbReference>
<evidence type="ECO:0000313" key="2">
    <source>
        <dbReference type="EMBL" id="SLM18746.1"/>
    </source>
</evidence>
<organism evidence="2">
    <name type="scientific">uncultured spirochete</name>
    <dbReference type="NCBI Taxonomy" id="156406"/>
    <lineage>
        <taxon>Bacteria</taxon>
        <taxon>Pseudomonadati</taxon>
        <taxon>Spirochaetota</taxon>
        <taxon>Spirochaetia</taxon>
        <taxon>Spirochaetales</taxon>
        <taxon>environmental samples</taxon>
    </lineage>
</organism>
<dbReference type="PANTHER" id="PTHR47129">
    <property type="entry name" value="QUINONE OXIDOREDUCTASE 2"/>
    <property type="match status" value="1"/>
</dbReference>
<dbReference type="SUPFAM" id="SSF51735">
    <property type="entry name" value="NAD(P)-binding Rossmann-fold domains"/>
    <property type="match status" value="1"/>
</dbReference>
<dbReference type="EMBL" id="FWDO01000005">
    <property type="protein sequence ID" value="SLM18746.1"/>
    <property type="molecule type" value="Genomic_DNA"/>
</dbReference>
<dbReference type="PANTHER" id="PTHR47129:SF1">
    <property type="entry name" value="NMRA-LIKE DOMAIN-CONTAINING PROTEIN"/>
    <property type="match status" value="1"/>
</dbReference>
<reference evidence="2" key="1">
    <citation type="submission" date="2017-02" db="EMBL/GenBank/DDBJ databases">
        <authorList>
            <person name="Regsiter A."/>
            <person name="William W."/>
        </authorList>
    </citation>
    <scope>NUCLEOTIDE SEQUENCE</scope>
    <source>
        <strain evidence="2">BdmA 4</strain>
    </source>
</reference>
<protein>
    <submittedName>
        <fullName evidence="2">NAD(P)H:quinone oxidoreductase</fullName>
    </submittedName>
</protein>
<proteinExistence type="predicted"/>
<name>A0A3P3XR06_9SPIR</name>
<dbReference type="CDD" id="cd05269">
    <property type="entry name" value="TMR_SDR_a"/>
    <property type="match status" value="1"/>
</dbReference>
<sequence length="286" mass="30337">MIYAVTGSTGAFGSLVIQRLLDFKVPASSIVALVHNQSKTAHLVNLGLETRLADYDQPSTLDRALQGVDRLLLVSGSEVGKRLRQHTNVISAAKKAGVKLLVYTSLSHADTSVSPLAPEHKGTEEFLKTSGVPFVILRNNWYTENYSTDLKQARTTGIIEAAVGTGKVASASRSDYAEAAARVLIGEGHAGRTYELAGETWDYNALAKAASEVLGRPVVYKTVNAAQRTQSLMAAGLSQDAAGFVVALEQSIEAGSLAQAGEDLEKLLGRKPKSLTDGLKASLELT</sequence>